<sequence length="387" mass="41775">MRIRRSLSTLLVAALIGGFGTGVLNLTGPGGFGTPASAAPDDKPAPHYAGVRIVRAVPGPPSTPRFSLPPGYTLVAGGRHQAASRAEFTAFVKGPRAERGVPVTVHWPDVYVGSVIATDTRLPLHRHTDDPHRVSFVLPVVSSSPDANQATIQVWSVLSRSTASGLHWRVEHNDPDRATSPWADVPWPAVQSAAVVNWMVAAEAVLRDSGLIAEARRRGHFFSLMGFETNNPLHPDNPPHWHLAYYPGRDRSAPRAHVPHLWVDERGRTFYNGMDVQGQGRHAFRAGEPARIHDADGDLVLTLTIRADGGLDLTAPSGPRYSIVAADGDFGDDVEVVRDGVPWRSFASRDDVKLGVLVVQVRESGSTAPHRTTIHRYDALTGVLADG</sequence>
<protein>
    <submittedName>
        <fullName evidence="1">Uncharacterized protein</fullName>
    </submittedName>
</protein>
<organism evidence="1 2">
    <name type="scientific">Plantactinospora sonchi</name>
    <dbReference type="NCBI Taxonomy" id="1544735"/>
    <lineage>
        <taxon>Bacteria</taxon>
        <taxon>Bacillati</taxon>
        <taxon>Actinomycetota</taxon>
        <taxon>Actinomycetes</taxon>
        <taxon>Micromonosporales</taxon>
        <taxon>Micromonosporaceae</taxon>
        <taxon>Plantactinospora</taxon>
    </lineage>
</organism>
<reference evidence="1 2" key="1">
    <citation type="submission" date="2024-01" db="EMBL/GenBank/DDBJ databases">
        <title>Genome insights into Plantactinospora sonchi sp. nov.</title>
        <authorList>
            <person name="Wang L."/>
        </authorList>
    </citation>
    <scope>NUCLEOTIDE SEQUENCE [LARGE SCALE GENOMIC DNA]</scope>
    <source>
        <strain evidence="1 2">NEAU-QY2</strain>
    </source>
</reference>
<keyword evidence="2" id="KW-1185">Reference proteome</keyword>
<proteinExistence type="predicted"/>
<dbReference type="EMBL" id="JAZGQK010000017">
    <property type="protein sequence ID" value="MEE6260857.1"/>
    <property type="molecule type" value="Genomic_DNA"/>
</dbReference>
<name>A0ABU7RWG0_9ACTN</name>
<dbReference type="RefSeq" id="WP_331215974.1">
    <property type="nucleotide sequence ID" value="NZ_JAZGQK010000017.1"/>
</dbReference>
<accession>A0ABU7RWG0</accession>
<comment type="caution">
    <text evidence="1">The sequence shown here is derived from an EMBL/GenBank/DDBJ whole genome shotgun (WGS) entry which is preliminary data.</text>
</comment>
<evidence type="ECO:0000313" key="1">
    <source>
        <dbReference type="EMBL" id="MEE6260857.1"/>
    </source>
</evidence>
<dbReference type="Proteomes" id="UP001332243">
    <property type="component" value="Unassembled WGS sequence"/>
</dbReference>
<evidence type="ECO:0000313" key="2">
    <source>
        <dbReference type="Proteomes" id="UP001332243"/>
    </source>
</evidence>
<gene>
    <name evidence="1" type="ORF">V1633_20430</name>
</gene>